<dbReference type="Gene3D" id="1.10.3290.10">
    <property type="entry name" value="Fido-like domain"/>
    <property type="match status" value="1"/>
</dbReference>
<accession>A0A368HID2</accession>
<protein>
    <submittedName>
        <fullName evidence="4">Cell filamentation protein Fic</fullName>
    </submittedName>
</protein>
<name>A0A368HID2_9GAMM</name>
<feature type="domain" description="Fido" evidence="3">
    <location>
        <begin position="358"/>
        <end position="502"/>
    </location>
</feature>
<dbReference type="GO" id="GO:0005524">
    <property type="term" value="F:ATP binding"/>
    <property type="evidence" value="ECO:0007669"/>
    <property type="project" value="UniProtKB-KW"/>
</dbReference>
<evidence type="ECO:0000256" key="1">
    <source>
        <dbReference type="PIRSR" id="PIRSR640198-1"/>
    </source>
</evidence>
<dbReference type="PANTHER" id="PTHR13504:SF38">
    <property type="entry name" value="FIDO DOMAIN-CONTAINING PROTEIN"/>
    <property type="match status" value="1"/>
</dbReference>
<dbReference type="InterPro" id="IPR003812">
    <property type="entry name" value="Fido"/>
</dbReference>
<reference evidence="4 5" key="1">
    <citation type="submission" date="2018-02" db="EMBL/GenBank/DDBJ databases">
        <title>Insights into the biology of acidophilic members of the Acidiferrobacteraceae family derived from comparative genomic analyses.</title>
        <authorList>
            <person name="Issotta F."/>
            <person name="Thyssen C."/>
            <person name="Mena C."/>
            <person name="Moya A."/>
            <person name="Bellenberg S."/>
            <person name="Sproer C."/>
            <person name="Covarrubias P.C."/>
            <person name="Sand W."/>
            <person name="Quatrini R."/>
            <person name="Vera M."/>
        </authorList>
    </citation>
    <scope>NUCLEOTIDE SEQUENCE [LARGE SCALE GENOMIC DNA]</scope>
    <source>
        <strain evidence="5">m-1</strain>
    </source>
</reference>
<evidence type="ECO:0000256" key="2">
    <source>
        <dbReference type="PIRSR" id="PIRSR640198-2"/>
    </source>
</evidence>
<evidence type="ECO:0000313" key="4">
    <source>
        <dbReference type="EMBL" id="RCN57251.1"/>
    </source>
</evidence>
<organism evidence="4 5">
    <name type="scientific">Acidiferrobacter thiooxydans</name>
    <dbReference type="NCBI Taxonomy" id="163359"/>
    <lineage>
        <taxon>Bacteria</taxon>
        <taxon>Pseudomonadati</taxon>
        <taxon>Pseudomonadota</taxon>
        <taxon>Gammaproteobacteria</taxon>
        <taxon>Acidiferrobacterales</taxon>
        <taxon>Acidiferrobacteraceae</taxon>
        <taxon>Acidiferrobacter</taxon>
    </lineage>
</organism>
<keyword evidence="2" id="KW-0067">ATP-binding</keyword>
<keyword evidence="2" id="KW-0547">Nucleotide-binding</keyword>
<dbReference type="OrthoDB" id="9807853at2"/>
<evidence type="ECO:0000259" key="3">
    <source>
        <dbReference type="PROSITE" id="PS51459"/>
    </source>
</evidence>
<proteinExistence type="predicted"/>
<dbReference type="InterPro" id="IPR036597">
    <property type="entry name" value="Fido-like_dom_sf"/>
</dbReference>
<dbReference type="SUPFAM" id="SSF140931">
    <property type="entry name" value="Fic-like"/>
    <property type="match status" value="1"/>
</dbReference>
<gene>
    <name evidence="4" type="ORF">C4900_14060</name>
</gene>
<dbReference type="InterPro" id="IPR040198">
    <property type="entry name" value="Fido_containing"/>
</dbReference>
<dbReference type="EMBL" id="PSYR01000002">
    <property type="protein sequence ID" value="RCN57251.1"/>
    <property type="molecule type" value="Genomic_DNA"/>
</dbReference>
<feature type="active site" evidence="1">
    <location>
        <position position="444"/>
    </location>
</feature>
<dbReference type="PANTHER" id="PTHR13504">
    <property type="entry name" value="FIDO DOMAIN-CONTAINING PROTEIN DDB_G0283145"/>
    <property type="match status" value="1"/>
</dbReference>
<feature type="binding site" evidence="2">
    <location>
        <begin position="448"/>
        <end position="455"/>
    </location>
    <ligand>
        <name>ATP</name>
        <dbReference type="ChEBI" id="CHEBI:30616"/>
    </ligand>
</feature>
<comment type="caution">
    <text evidence="4">The sequence shown here is derived from an EMBL/GenBank/DDBJ whole genome shotgun (WGS) entry which is preliminary data.</text>
</comment>
<dbReference type="Proteomes" id="UP000253250">
    <property type="component" value="Unassembled WGS sequence"/>
</dbReference>
<dbReference type="Pfam" id="PF02661">
    <property type="entry name" value="Fic"/>
    <property type="match status" value="1"/>
</dbReference>
<keyword evidence="5" id="KW-1185">Reference proteome</keyword>
<sequence length="514" mass="56768">MPAPNKKLAGSLSALQALQKGGQRVFQSKSLDRLHRERLLRNGFVQEVMKGWLISSSPSAREGDSTPWYASFWEFCARYCADRFGDKWHLSPEQSLLVHAENTVIPTQLVVYTPQGKNNIVNLLFGTSIYDLKQADMPPAGDVVTRDGLRLYIPAAALVKVPGSFFNRYPIESQVALASIGDASDVLRRLLDGGHSVVAGRLAGAFRRIGRPDIADEIVAAMKAANYTIRDTDPFAAQQAFGTLRPATAPVAGRMEAMWQAMREPVMAVFPKAPGLPKDRGDYIRFVDGIYKSDAYHSLSIEGYSVTPVLIDRVRAGGWDPDHHDDDCKNRDALAARGYWQAFQAVKGSVSEIVAGANPGALARGAHRDWYRELFQPCVAAGLLRAGALAGYRNDAVYLRTSRYVPPRWEAVRDAMPALFDLLEQETEPGVRAVLGHWMFGYIHPYPDGNGRMARFIMNAMLASGGYPWTVVRIEDRNGYLSALDSASIDSNIEPFAKFIAERVQWSMKQSGPS</sequence>
<dbReference type="AlphaFoldDB" id="A0A368HID2"/>
<dbReference type="PROSITE" id="PS51459">
    <property type="entry name" value="FIDO"/>
    <property type="match status" value="1"/>
</dbReference>
<evidence type="ECO:0000313" key="5">
    <source>
        <dbReference type="Proteomes" id="UP000253250"/>
    </source>
</evidence>